<reference evidence="3" key="2">
    <citation type="submission" date="2015-01" db="EMBL/GenBank/DDBJ databases">
        <title>Evolutionary Origins and Diversification of the Mycorrhizal Mutualists.</title>
        <authorList>
            <consortium name="DOE Joint Genome Institute"/>
            <consortium name="Mycorrhizal Genomics Consortium"/>
            <person name="Kohler A."/>
            <person name="Kuo A."/>
            <person name="Nagy L.G."/>
            <person name="Floudas D."/>
            <person name="Copeland A."/>
            <person name="Barry K.W."/>
            <person name="Cichocki N."/>
            <person name="Veneault-Fourrey C."/>
            <person name="LaButti K."/>
            <person name="Lindquist E.A."/>
            <person name="Lipzen A."/>
            <person name="Lundell T."/>
            <person name="Morin E."/>
            <person name="Murat C."/>
            <person name="Riley R."/>
            <person name="Ohm R."/>
            <person name="Sun H."/>
            <person name="Tunlid A."/>
            <person name="Henrissat B."/>
            <person name="Grigoriev I.V."/>
            <person name="Hibbett D.S."/>
            <person name="Martin F."/>
        </authorList>
    </citation>
    <scope>NUCLEOTIDE SEQUENCE [LARGE SCALE GENOMIC DNA]</scope>
    <source>
        <strain evidence="3">Marx 270</strain>
    </source>
</reference>
<feature type="region of interest" description="Disordered" evidence="1">
    <location>
        <begin position="316"/>
        <end position="359"/>
    </location>
</feature>
<dbReference type="STRING" id="870435.A0A0C3IDI2"/>
<dbReference type="HOGENOM" id="CLU_702299_0_0_1"/>
<feature type="compositionally biased region" description="Low complexity" evidence="1">
    <location>
        <begin position="192"/>
        <end position="222"/>
    </location>
</feature>
<feature type="compositionally biased region" description="Acidic residues" evidence="1">
    <location>
        <begin position="317"/>
        <end position="359"/>
    </location>
</feature>
<keyword evidence="3" id="KW-1185">Reference proteome</keyword>
<dbReference type="OrthoDB" id="3267303at2759"/>
<dbReference type="AlphaFoldDB" id="A0A0C3IDI2"/>
<feature type="region of interest" description="Disordered" evidence="1">
    <location>
        <begin position="31"/>
        <end position="67"/>
    </location>
</feature>
<feature type="region of interest" description="Disordered" evidence="1">
    <location>
        <begin position="151"/>
        <end position="272"/>
    </location>
</feature>
<evidence type="ECO:0000313" key="2">
    <source>
        <dbReference type="EMBL" id="KIN95112.1"/>
    </source>
</evidence>
<sequence length="393" mass="42238">MSTVFQMMPSPSGGRVPSVCSQCGCLWYESDTGGDSAGEGEEGREASEDGQEHEDCRQHQRQRSITRRVLLSPGQGIRTTTLPVLCSNPEPAEGTEMDKSVLEFGRPGQSTESLPALGNPSPSSAAALVANQIDGTGLKVRDYAVPGLTAPTLESGELLSCSRTPSASHPQLQSRSRSPAPSLPPPSPSPAPSRSTSSSKELKTSEPASVQSPPSASTSSPSDKPVPATVKRTPPDGKGSTSPSPQPRKPTYTRARTSSHSSPNSIFRLLPRETRPALRRMLCFDPRARATMGELLFGRKHAPGVFALDEGDKCYCEEDSESSDHEEDSSAVEDDEAANDETEEDLDDSDPEDEESDEYDSWIRSIEVCTCDGPPKHVHVRIADEKAGRKKFF</sequence>
<feature type="compositionally biased region" description="Low complexity" evidence="1">
    <location>
        <begin position="170"/>
        <end position="180"/>
    </location>
</feature>
<reference evidence="2 3" key="1">
    <citation type="submission" date="2014-04" db="EMBL/GenBank/DDBJ databases">
        <authorList>
            <consortium name="DOE Joint Genome Institute"/>
            <person name="Kuo A."/>
            <person name="Kohler A."/>
            <person name="Costa M.D."/>
            <person name="Nagy L.G."/>
            <person name="Floudas D."/>
            <person name="Copeland A."/>
            <person name="Barry K.W."/>
            <person name="Cichocki N."/>
            <person name="Veneault-Fourrey C."/>
            <person name="LaButti K."/>
            <person name="Lindquist E.A."/>
            <person name="Lipzen A."/>
            <person name="Lundell T."/>
            <person name="Morin E."/>
            <person name="Murat C."/>
            <person name="Sun H."/>
            <person name="Tunlid A."/>
            <person name="Henrissat B."/>
            <person name="Grigoriev I.V."/>
            <person name="Hibbett D.S."/>
            <person name="Martin F."/>
            <person name="Nordberg H.P."/>
            <person name="Cantor M.N."/>
            <person name="Hua S.X."/>
        </authorList>
    </citation>
    <scope>NUCLEOTIDE SEQUENCE [LARGE SCALE GENOMIC DNA]</scope>
    <source>
        <strain evidence="2 3">Marx 270</strain>
    </source>
</reference>
<evidence type="ECO:0000313" key="3">
    <source>
        <dbReference type="Proteomes" id="UP000054217"/>
    </source>
</evidence>
<dbReference type="Proteomes" id="UP000054217">
    <property type="component" value="Unassembled WGS sequence"/>
</dbReference>
<feature type="compositionally biased region" description="Polar residues" evidence="1">
    <location>
        <begin position="254"/>
        <end position="265"/>
    </location>
</feature>
<gene>
    <name evidence="2" type="ORF">M404DRAFT_332298</name>
</gene>
<accession>A0A0C3IDI2</accession>
<name>A0A0C3IDI2_PISTI</name>
<proteinExistence type="predicted"/>
<feature type="region of interest" description="Disordered" evidence="1">
    <location>
        <begin position="80"/>
        <end position="124"/>
    </location>
</feature>
<feature type="compositionally biased region" description="Pro residues" evidence="1">
    <location>
        <begin position="181"/>
        <end position="191"/>
    </location>
</feature>
<protein>
    <submittedName>
        <fullName evidence="2">Uncharacterized protein</fullName>
    </submittedName>
</protein>
<dbReference type="EMBL" id="KN832076">
    <property type="protein sequence ID" value="KIN95112.1"/>
    <property type="molecule type" value="Genomic_DNA"/>
</dbReference>
<evidence type="ECO:0000256" key="1">
    <source>
        <dbReference type="SAM" id="MobiDB-lite"/>
    </source>
</evidence>
<dbReference type="InParanoid" id="A0A0C3IDI2"/>
<organism evidence="2 3">
    <name type="scientific">Pisolithus tinctorius Marx 270</name>
    <dbReference type="NCBI Taxonomy" id="870435"/>
    <lineage>
        <taxon>Eukaryota</taxon>
        <taxon>Fungi</taxon>
        <taxon>Dikarya</taxon>
        <taxon>Basidiomycota</taxon>
        <taxon>Agaricomycotina</taxon>
        <taxon>Agaricomycetes</taxon>
        <taxon>Agaricomycetidae</taxon>
        <taxon>Boletales</taxon>
        <taxon>Sclerodermatineae</taxon>
        <taxon>Pisolithaceae</taxon>
        <taxon>Pisolithus</taxon>
    </lineage>
</organism>